<evidence type="ECO:0000259" key="5">
    <source>
        <dbReference type="PROSITE" id="PS50110"/>
    </source>
</evidence>
<reference evidence="6 7" key="1">
    <citation type="submission" date="2019-05" db="EMBL/GenBank/DDBJ databases">
        <title>Dyadobacter AR-3-8 sp. nov., isolated from arctic soil.</title>
        <authorList>
            <person name="Chaudhary D.K."/>
        </authorList>
    </citation>
    <scope>NUCLEOTIDE SEQUENCE [LARGE SCALE GENOMIC DNA]</scope>
    <source>
        <strain evidence="6 7">AR-3-8</strain>
    </source>
</reference>
<comment type="caution">
    <text evidence="6">The sequence shown here is derived from an EMBL/GenBank/DDBJ whole genome shotgun (WGS) entry which is preliminary data.</text>
</comment>
<dbReference type="InterPro" id="IPR058245">
    <property type="entry name" value="NreC/VraR/RcsB-like_REC"/>
</dbReference>
<dbReference type="OrthoDB" id="941719at2"/>
<dbReference type="GO" id="GO:0003677">
    <property type="term" value="F:DNA binding"/>
    <property type="evidence" value="ECO:0007669"/>
    <property type="project" value="UniProtKB-KW"/>
</dbReference>
<proteinExistence type="predicted"/>
<evidence type="ECO:0000259" key="4">
    <source>
        <dbReference type="PROSITE" id="PS50043"/>
    </source>
</evidence>
<evidence type="ECO:0000256" key="2">
    <source>
        <dbReference type="ARBA" id="ARBA00023125"/>
    </source>
</evidence>
<name>A0A4U6D1I4_9BACT</name>
<dbReference type="Pfam" id="PF00196">
    <property type="entry name" value="GerE"/>
    <property type="match status" value="1"/>
</dbReference>
<dbReference type="InterPro" id="IPR011006">
    <property type="entry name" value="CheY-like_superfamily"/>
</dbReference>
<dbReference type="PROSITE" id="PS50043">
    <property type="entry name" value="HTH_LUXR_2"/>
    <property type="match status" value="1"/>
</dbReference>
<dbReference type="CDD" id="cd17535">
    <property type="entry name" value="REC_NarL-like"/>
    <property type="match status" value="1"/>
</dbReference>
<dbReference type="Gene3D" id="3.40.50.2300">
    <property type="match status" value="1"/>
</dbReference>
<evidence type="ECO:0000313" key="6">
    <source>
        <dbReference type="EMBL" id="TKT90456.1"/>
    </source>
</evidence>
<dbReference type="GO" id="GO:0000160">
    <property type="term" value="P:phosphorelay signal transduction system"/>
    <property type="evidence" value="ECO:0007669"/>
    <property type="project" value="InterPro"/>
</dbReference>
<dbReference type="InterPro" id="IPR000792">
    <property type="entry name" value="Tscrpt_reg_LuxR_C"/>
</dbReference>
<evidence type="ECO:0000256" key="1">
    <source>
        <dbReference type="ARBA" id="ARBA00022553"/>
    </source>
</evidence>
<dbReference type="CDD" id="cd06170">
    <property type="entry name" value="LuxR_C_like"/>
    <property type="match status" value="1"/>
</dbReference>
<dbReference type="EMBL" id="SZVO01000009">
    <property type="protein sequence ID" value="TKT90456.1"/>
    <property type="molecule type" value="Genomic_DNA"/>
</dbReference>
<organism evidence="6 7">
    <name type="scientific">Dyadobacter frigoris</name>
    <dbReference type="NCBI Taxonomy" id="2576211"/>
    <lineage>
        <taxon>Bacteria</taxon>
        <taxon>Pseudomonadati</taxon>
        <taxon>Bacteroidota</taxon>
        <taxon>Cytophagia</taxon>
        <taxon>Cytophagales</taxon>
        <taxon>Spirosomataceae</taxon>
        <taxon>Dyadobacter</taxon>
    </lineage>
</organism>
<dbReference type="GO" id="GO:0006355">
    <property type="term" value="P:regulation of DNA-templated transcription"/>
    <property type="evidence" value="ECO:0007669"/>
    <property type="project" value="InterPro"/>
</dbReference>
<dbReference type="PROSITE" id="PS50110">
    <property type="entry name" value="RESPONSE_REGULATORY"/>
    <property type="match status" value="1"/>
</dbReference>
<keyword evidence="2" id="KW-0238">DNA-binding</keyword>
<keyword evidence="1 3" id="KW-0597">Phosphoprotein</keyword>
<dbReference type="Pfam" id="PF00072">
    <property type="entry name" value="Response_reg"/>
    <property type="match status" value="1"/>
</dbReference>
<keyword evidence="7" id="KW-1185">Reference proteome</keyword>
<dbReference type="PANTHER" id="PTHR43214:SF17">
    <property type="entry name" value="TRANSCRIPTIONAL REGULATORY PROTEIN RCSB"/>
    <property type="match status" value="1"/>
</dbReference>
<gene>
    <name evidence="6" type="ORF">FDK13_19150</name>
</gene>
<dbReference type="AlphaFoldDB" id="A0A4U6D1I4"/>
<feature type="modified residue" description="4-aspartylphosphate" evidence="3">
    <location>
        <position position="54"/>
    </location>
</feature>
<dbReference type="RefSeq" id="WP_137341624.1">
    <property type="nucleotide sequence ID" value="NZ_SZVO01000009.1"/>
</dbReference>
<evidence type="ECO:0000256" key="3">
    <source>
        <dbReference type="PROSITE-ProRule" id="PRU00169"/>
    </source>
</evidence>
<evidence type="ECO:0000313" key="7">
    <source>
        <dbReference type="Proteomes" id="UP000304900"/>
    </source>
</evidence>
<protein>
    <submittedName>
        <fullName evidence="6">Response regulator transcription factor</fullName>
    </submittedName>
</protein>
<dbReference type="InterPro" id="IPR001789">
    <property type="entry name" value="Sig_transdc_resp-reg_receiver"/>
</dbReference>
<dbReference type="PANTHER" id="PTHR43214">
    <property type="entry name" value="TWO-COMPONENT RESPONSE REGULATOR"/>
    <property type="match status" value="1"/>
</dbReference>
<sequence length="209" mass="23057">MKNILIAEDHPLLIIGIESMLLECIPEATIFKAADFNRALNLLEKHTFDLLVMDINLPHGDKVGMIEAVRLKQPGILILVCSSYEEHLYALPFLKAGANGYISKTASSDEFKTAVEHVLNSKIYASPAVLNNMFGILFNTKGNDSSALDKLTVKEVEIAKLLTKGFSTKEIGEHINLSASSISTYKSKIFEKLGVNNIIELTTYLELNS</sequence>
<accession>A0A4U6D1I4</accession>
<dbReference type="Proteomes" id="UP000304900">
    <property type="component" value="Unassembled WGS sequence"/>
</dbReference>
<dbReference type="SUPFAM" id="SSF46894">
    <property type="entry name" value="C-terminal effector domain of the bipartite response regulators"/>
    <property type="match status" value="1"/>
</dbReference>
<feature type="domain" description="Response regulatory" evidence="5">
    <location>
        <begin position="3"/>
        <end position="119"/>
    </location>
</feature>
<dbReference type="PRINTS" id="PR00038">
    <property type="entry name" value="HTHLUXR"/>
</dbReference>
<feature type="domain" description="HTH luxR-type" evidence="4">
    <location>
        <begin position="144"/>
        <end position="209"/>
    </location>
</feature>
<dbReference type="SMART" id="SM00448">
    <property type="entry name" value="REC"/>
    <property type="match status" value="1"/>
</dbReference>
<dbReference type="InterPro" id="IPR039420">
    <property type="entry name" value="WalR-like"/>
</dbReference>
<dbReference type="SMART" id="SM00421">
    <property type="entry name" value="HTH_LUXR"/>
    <property type="match status" value="1"/>
</dbReference>
<dbReference type="InterPro" id="IPR016032">
    <property type="entry name" value="Sig_transdc_resp-reg_C-effctor"/>
</dbReference>
<dbReference type="SUPFAM" id="SSF52172">
    <property type="entry name" value="CheY-like"/>
    <property type="match status" value="1"/>
</dbReference>